<comment type="caution">
    <text evidence="1">The sequence shown here is derived from an EMBL/GenBank/DDBJ whole genome shotgun (WGS) entry which is preliminary data.</text>
</comment>
<dbReference type="EMBL" id="CM051406">
    <property type="protein sequence ID" value="KAJ4704150.1"/>
    <property type="molecule type" value="Genomic_DNA"/>
</dbReference>
<reference evidence="1 2" key="1">
    <citation type="journal article" date="2023" name="Science">
        <title>Complex scaffold remodeling in plant triterpene biosynthesis.</title>
        <authorList>
            <person name="De La Pena R."/>
            <person name="Hodgson H."/>
            <person name="Liu J.C."/>
            <person name="Stephenson M.J."/>
            <person name="Martin A.C."/>
            <person name="Owen C."/>
            <person name="Harkess A."/>
            <person name="Leebens-Mack J."/>
            <person name="Jimenez L.E."/>
            <person name="Osbourn A."/>
            <person name="Sattely E.S."/>
        </authorList>
    </citation>
    <scope>NUCLEOTIDE SEQUENCE [LARGE SCALE GENOMIC DNA]</scope>
    <source>
        <strain evidence="2">cv. JPN11</strain>
        <tissue evidence="1">Leaf</tissue>
    </source>
</reference>
<evidence type="ECO:0000313" key="1">
    <source>
        <dbReference type="EMBL" id="KAJ4704150.1"/>
    </source>
</evidence>
<keyword evidence="1" id="KW-0812">Transmembrane</keyword>
<name>A0ACC1WY86_MELAZ</name>
<proteinExistence type="predicted"/>
<evidence type="ECO:0000313" key="2">
    <source>
        <dbReference type="Proteomes" id="UP001164539"/>
    </source>
</evidence>
<keyword evidence="1" id="KW-0472">Membrane</keyword>
<dbReference type="Proteomes" id="UP001164539">
    <property type="component" value="Chromosome 13"/>
</dbReference>
<keyword evidence="2" id="KW-1185">Reference proteome</keyword>
<protein>
    <submittedName>
        <fullName evidence="1">Transmembrane protein</fullName>
    </submittedName>
</protein>
<organism evidence="1 2">
    <name type="scientific">Melia azedarach</name>
    <name type="common">Chinaberry tree</name>
    <dbReference type="NCBI Taxonomy" id="155640"/>
    <lineage>
        <taxon>Eukaryota</taxon>
        <taxon>Viridiplantae</taxon>
        <taxon>Streptophyta</taxon>
        <taxon>Embryophyta</taxon>
        <taxon>Tracheophyta</taxon>
        <taxon>Spermatophyta</taxon>
        <taxon>Magnoliopsida</taxon>
        <taxon>eudicotyledons</taxon>
        <taxon>Gunneridae</taxon>
        <taxon>Pentapetalae</taxon>
        <taxon>rosids</taxon>
        <taxon>malvids</taxon>
        <taxon>Sapindales</taxon>
        <taxon>Meliaceae</taxon>
        <taxon>Melia</taxon>
    </lineage>
</organism>
<accession>A0ACC1WY86</accession>
<gene>
    <name evidence="1" type="ORF">OWV82_023948</name>
</gene>
<sequence>MTRNTALLIALTCFLAVASIFMCANATAAARFQAFDHTAYPQGCRCCRFIWKPLIHCGQVCCSDGCCAST</sequence>